<keyword evidence="4" id="KW-0970">Cilium biogenesis/degradation</keyword>
<evidence type="ECO:0000256" key="10">
    <source>
        <dbReference type="SAM" id="Phobius"/>
    </source>
</evidence>
<feature type="signal peptide" evidence="11">
    <location>
        <begin position="1"/>
        <end position="27"/>
    </location>
</feature>
<feature type="compositionally biased region" description="Polar residues" evidence="9">
    <location>
        <begin position="1211"/>
        <end position="1221"/>
    </location>
</feature>
<feature type="compositionally biased region" description="Low complexity" evidence="9">
    <location>
        <begin position="815"/>
        <end position="829"/>
    </location>
</feature>
<dbReference type="EMBL" id="JAFKCV010000002">
    <property type="protein sequence ID" value="MBN7824544.1"/>
    <property type="molecule type" value="Genomic_DNA"/>
</dbReference>
<evidence type="ECO:0000256" key="2">
    <source>
        <dbReference type="ARBA" id="ARBA00004300"/>
    </source>
</evidence>
<evidence type="ECO:0000256" key="8">
    <source>
        <dbReference type="SAM" id="Coils"/>
    </source>
</evidence>
<evidence type="ECO:0000256" key="1">
    <source>
        <dbReference type="ARBA" id="ARBA00004120"/>
    </source>
</evidence>
<evidence type="ECO:0000313" key="14">
    <source>
        <dbReference type="EMBL" id="MBN7824544.1"/>
    </source>
</evidence>
<feature type="compositionally biased region" description="Basic and acidic residues" evidence="9">
    <location>
        <begin position="896"/>
        <end position="906"/>
    </location>
</feature>
<dbReference type="CDD" id="cd00130">
    <property type="entry name" value="PAS"/>
    <property type="match status" value="3"/>
</dbReference>
<feature type="compositionally biased region" description="Basic and acidic residues" evidence="9">
    <location>
        <begin position="1321"/>
        <end position="1339"/>
    </location>
</feature>
<dbReference type="InterPro" id="IPR000700">
    <property type="entry name" value="PAS-assoc_C"/>
</dbReference>
<dbReference type="Proteomes" id="UP000664654">
    <property type="component" value="Unassembled WGS sequence"/>
</dbReference>
<feature type="chain" id="PRO_5037428581" evidence="11">
    <location>
        <begin position="28"/>
        <end position="1505"/>
    </location>
</feature>
<dbReference type="PROSITE" id="PS50112">
    <property type="entry name" value="PAS"/>
    <property type="match status" value="2"/>
</dbReference>
<feature type="region of interest" description="Disordered" evidence="9">
    <location>
        <begin position="1188"/>
        <end position="1222"/>
    </location>
</feature>
<proteinExistence type="predicted"/>
<gene>
    <name evidence="14" type="ORF">J0A66_04815</name>
</gene>
<name>A0A939DL40_9ALTE</name>
<evidence type="ECO:0000256" key="7">
    <source>
        <dbReference type="ARBA" id="ARBA00023273"/>
    </source>
</evidence>
<feature type="domain" description="PAC" evidence="13">
    <location>
        <begin position="397"/>
        <end position="449"/>
    </location>
</feature>
<dbReference type="Pfam" id="PF13188">
    <property type="entry name" value="PAS_8"/>
    <property type="match status" value="2"/>
</dbReference>
<evidence type="ECO:0000259" key="13">
    <source>
        <dbReference type="PROSITE" id="PS50113"/>
    </source>
</evidence>
<dbReference type="PANTHER" id="PTHR18879">
    <property type="entry name" value="CENTROSOMAL PROTEIN OF 290 KDA"/>
    <property type="match status" value="1"/>
</dbReference>
<dbReference type="GO" id="GO:0006355">
    <property type="term" value="P:regulation of DNA-templated transcription"/>
    <property type="evidence" value="ECO:0007669"/>
    <property type="project" value="InterPro"/>
</dbReference>
<keyword evidence="10" id="KW-0472">Membrane</keyword>
<dbReference type="Pfam" id="PF08448">
    <property type="entry name" value="PAS_4"/>
    <property type="match status" value="1"/>
</dbReference>
<comment type="caution">
    <text evidence="14">The sequence shown here is derived from an EMBL/GenBank/DDBJ whole genome shotgun (WGS) entry which is preliminary data.</text>
</comment>
<protein>
    <submittedName>
        <fullName evidence="14">PAS domain S-box protein</fullName>
    </submittedName>
</protein>
<feature type="transmembrane region" description="Helical" evidence="10">
    <location>
        <begin position="39"/>
        <end position="61"/>
    </location>
</feature>
<dbReference type="InterPro" id="IPR026201">
    <property type="entry name" value="Cep290"/>
</dbReference>
<dbReference type="SUPFAM" id="SSF55785">
    <property type="entry name" value="PYP-like sensor domain (PAS domain)"/>
    <property type="match status" value="3"/>
</dbReference>
<evidence type="ECO:0000256" key="4">
    <source>
        <dbReference type="ARBA" id="ARBA00022794"/>
    </source>
</evidence>
<feature type="domain" description="PAS" evidence="12">
    <location>
        <begin position="78"/>
        <end position="148"/>
    </location>
</feature>
<dbReference type="InterPro" id="IPR013656">
    <property type="entry name" value="PAS_4"/>
</dbReference>
<keyword evidence="6" id="KW-0206">Cytoskeleton</keyword>
<keyword evidence="7" id="KW-0966">Cell projection</keyword>
<keyword evidence="15" id="KW-1185">Reference proteome</keyword>
<evidence type="ECO:0000256" key="11">
    <source>
        <dbReference type="SAM" id="SignalP"/>
    </source>
</evidence>
<evidence type="ECO:0000256" key="3">
    <source>
        <dbReference type="ARBA" id="ARBA00022490"/>
    </source>
</evidence>
<dbReference type="InterPro" id="IPR013767">
    <property type="entry name" value="PAS_fold"/>
</dbReference>
<dbReference type="GO" id="GO:0030030">
    <property type="term" value="P:cell projection organization"/>
    <property type="evidence" value="ECO:0007669"/>
    <property type="project" value="UniProtKB-KW"/>
</dbReference>
<dbReference type="NCBIfam" id="TIGR00229">
    <property type="entry name" value="sensory_box"/>
    <property type="match status" value="3"/>
</dbReference>
<dbReference type="GO" id="GO:0005813">
    <property type="term" value="C:centrosome"/>
    <property type="evidence" value="ECO:0007669"/>
    <property type="project" value="UniProtKB-SubCell"/>
</dbReference>
<feature type="region of interest" description="Disordered" evidence="9">
    <location>
        <begin position="881"/>
        <end position="906"/>
    </location>
</feature>
<feature type="region of interest" description="Disordered" evidence="9">
    <location>
        <begin position="810"/>
        <end position="839"/>
    </location>
</feature>
<evidence type="ECO:0000256" key="9">
    <source>
        <dbReference type="SAM" id="MobiDB-lite"/>
    </source>
</evidence>
<evidence type="ECO:0000256" key="5">
    <source>
        <dbReference type="ARBA" id="ARBA00023054"/>
    </source>
</evidence>
<dbReference type="InterPro" id="IPR000014">
    <property type="entry name" value="PAS"/>
</dbReference>
<dbReference type="RefSeq" id="WP_206572649.1">
    <property type="nucleotide sequence ID" value="NZ_JAFKCV010000002.1"/>
</dbReference>
<organism evidence="14 15">
    <name type="scientific">Bowmanella dokdonensis</name>
    <dbReference type="NCBI Taxonomy" id="751969"/>
    <lineage>
        <taxon>Bacteria</taxon>
        <taxon>Pseudomonadati</taxon>
        <taxon>Pseudomonadota</taxon>
        <taxon>Gammaproteobacteria</taxon>
        <taxon>Alteromonadales</taxon>
        <taxon>Alteromonadaceae</taxon>
        <taxon>Bowmanella</taxon>
    </lineage>
</organism>
<accession>A0A939DL40</accession>
<evidence type="ECO:0000313" key="15">
    <source>
        <dbReference type="Proteomes" id="UP000664654"/>
    </source>
</evidence>
<keyword evidence="11" id="KW-0732">Signal</keyword>
<dbReference type="PANTHER" id="PTHR18879:SF20">
    <property type="entry name" value="CENTROSOMAL PROTEIN OF 290 KDA"/>
    <property type="match status" value="1"/>
</dbReference>
<dbReference type="SMART" id="SM00091">
    <property type="entry name" value="PAS"/>
    <property type="match status" value="4"/>
</dbReference>
<keyword evidence="5 8" id="KW-0175">Coiled coil</keyword>
<dbReference type="Pfam" id="PF00989">
    <property type="entry name" value="PAS"/>
    <property type="match status" value="1"/>
</dbReference>
<evidence type="ECO:0000256" key="6">
    <source>
        <dbReference type="ARBA" id="ARBA00023212"/>
    </source>
</evidence>
<dbReference type="Gene3D" id="3.30.450.20">
    <property type="entry name" value="PAS domain"/>
    <property type="match status" value="5"/>
</dbReference>
<evidence type="ECO:0000259" key="12">
    <source>
        <dbReference type="PROSITE" id="PS50112"/>
    </source>
</evidence>
<feature type="region of interest" description="Disordered" evidence="9">
    <location>
        <begin position="1321"/>
        <end position="1346"/>
    </location>
</feature>
<dbReference type="PROSITE" id="PS50113">
    <property type="entry name" value="PAC"/>
    <property type="match status" value="1"/>
</dbReference>
<feature type="compositionally biased region" description="Polar residues" evidence="9">
    <location>
        <begin position="883"/>
        <end position="895"/>
    </location>
</feature>
<sequence>MTRPVECKFGKMLTGLLLLLSSPSSYALGTALAGWSASSLNILFIAFGLALAGLVLSLLFLRLRLQRARQAEQQIQQQTEHRQWLLDGFNLGMVHLDGEGQVLYVNRVAAFMLGLKAEALTGKSFSSLLGESEQHRFEQALKQGLDCKIQFYSSKRQRALLLGVYPQKTPKQQIATILSLQDVTDYQQQLDQRQAELLHEQALAEASHLGRLTINLGDNSVTGSPALAEMLEIAVSELPDTLAEFEKRVHSEDWNKWRQVIEKAGVKQGLEAKCRIQSGEGLHHCRVFSLASELDDQGQPIRLDLTFYDATDLAQQRQQTETTRQVVKGLISGCPDPVYLLDEEGKLQEANRAFESLFKVSLLQLRGKVLTEMEFFPEELSALHQSGGSLSGLAAPSGKEIQLKLADNHQPWVKVRIQAVKDAQGKRTGLVGILEDNTVLKLAQQERDKALARFEQMLTLAPMAVALIDREDKIVQANQALQQRLGLDLRALQEGSFYQLFRDPDNSVKAAKQLHQSGQLRAFRAQLRGIGGEYHPCELHMDLFDRTEQTYLCWIHDTSEKQFQEDKFDSLLEHSSMPMAVMGEKGFTRLNPAACEFFAIEEAQELYGYFPYSQALNSDAQAADKLKIRLEQLKMDGRALSLVWQHQKGEEPLPCQATYVPMYKGQELESILCIWMDMRAIKRADEARQEAINQRRAAEKEAAEKQQLLESSQDQLASKVKSLADAQTQLEAAQEDLSEQKNKMSDLQQAHHNVTEHLNKLQKEYSDSRDLLSRAQNSNAELAAQLEQSSVKVNALERQRNQIADALQNSEKQYQRSQQQLAQSEQTSQRLKEEQAQQEQKMAEFVSQIDGLKQSMLEKDQQIQNVSGQINTLQSQLASSSQTGESLRQQLINQRKASEQAEQQRRELEKACREAQLALSSKARHVEHLQHEMQKFEEMSSQEKGDMEQQHQQLLRELEEKQAQLQQTQQVLNETKQQVERDKAEKAQQQQRLQQLQQEMEEVERRTSEQQQKVAQADRYWQAQQQKLQQELEAKQQQLMETQQVLQDAKQQTEAEKAEKARQQAIFAKLQEELAEMEERAAKQQQQIAERDQSWQEQQQLLKQELDAKQKQLQQAQQKLDENQRLSEAEKLQHLEQQQKLEQLKTELTDVESRAARQKEMMQGSDEQWRQHHEEIEAQKIQLQKALEDAQSQNARMQEKLAGSMAELQKAESQVSQTQSGEQKLLAELEQARQQAEALQQRLRQQEEQEASLQQQLVKQQQALLSREKNIQSLQDEQKQLTEQLHAVQDEYTNTKQSLSDQGSSQTALNDQLRQLEQELKDSKAQLDSKENALEEAQKKLQSSQNKLAEQEKALVAAHREELEQAKQVQKEDTGELAVKPVPEIARQPMPDNPEVWFDLLPYLQKNPQAGSLMTALNSLMEELQEATEKTDEAIKAENIGQVLRQAQKLVTLANRINSEPLIDLTSRLEVACRQGHMDSLSIFWPNVKRSLSMAMRVIYSHLQG</sequence>
<keyword evidence="10" id="KW-0812">Transmembrane</keyword>
<reference evidence="14" key="1">
    <citation type="submission" date="2021-03" db="EMBL/GenBank/DDBJ databases">
        <title>novel species isolated from a fishpond in China.</title>
        <authorList>
            <person name="Lu H."/>
            <person name="Cai Z."/>
        </authorList>
    </citation>
    <scope>NUCLEOTIDE SEQUENCE</scope>
    <source>
        <strain evidence="14">JCM 30855</strain>
    </source>
</reference>
<keyword evidence="10" id="KW-1133">Transmembrane helix</keyword>
<keyword evidence="3" id="KW-0963">Cytoplasm</keyword>
<feature type="domain" description="PAS" evidence="12">
    <location>
        <begin position="323"/>
        <end position="385"/>
    </location>
</feature>
<feature type="coiled-coil region" evidence="8">
    <location>
        <begin position="1410"/>
        <end position="1437"/>
    </location>
</feature>
<comment type="subcellular location">
    <subcellularLocation>
        <location evidence="1">Cytoplasm</location>
        <location evidence="1">Cytoskeleton</location>
        <location evidence="1">Cilium basal body</location>
    </subcellularLocation>
    <subcellularLocation>
        <location evidence="2">Cytoplasm</location>
        <location evidence="2">Cytoskeleton</location>
        <location evidence="2">Microtubule organizing center</location>
        <location evidence="2">Centrosome</location>
    </subcellularLocation>
</comment>
<dbReference type="InterPro" id="IPR035965">
    <property type="entry name" value="PAS-like_dom_sf"/>
</dbReference>